<protein>
    <recommendedName>
        <fullName evidence="5">non-specific protein-tyrosine kinase</fullName>
        <ecNumber evidence="5">2.7.10.2</ecNumber>
    </recommendedName>
</protein>
<feature type="transmembrane region" description="Helical" evidence="17">
    <location>
        <begin position="178"/>
        <end position="197"/>
    </location>
</feature>
<gene>
    <name evidence="20" type="ordered locus">Desor_5107</name>
</gene>
<comment type="similarity">
    <text evidence="4">Belongs to the etk/wzc family.</text>
</comment>
<evidence type="ECO:0000313" key="20">
    <source>
        <dbReference type="EMBL" id="AET70498.1"/>
    </source>
</evidence>
<evidence type="ECO:0000256" key="14">
    <source>
        <dbReference type="ARBA" id="ARBA00023136"/>
    </source>
</evidence>
<dbReference type="InterPro" id="IPR027417">
    <property type="entry name" value="P-loop_NTPase"/>
</dbReference>
<dbReference type="Pfam" id="PF02706">
    <property type="entry name" value="Wzz"/>
    <property type="match status" value="1"/>
</dbReference>
<proteinExistence type="inferred from homology"/>
<reference evidence="21" key="1">
    <citation type="submission" date="2011-11" db="EMBL/GenBank/DDBJ databases">
        <title>Complete sequence of Desulfosporosinus orientis DSM 765.</title>
        <authorList>
            <person name="Lucas S."/>
            <person name="Han J."/>
            <person name="Lapidus A."/>
            <person name="Cheng J.-F."/>
            <person name="Goodwin L."/>
            <person name="Pitluck S."/>
            <person name="Peters L."/>
            <person name="Ovchinnikova G."/>
            <person name="Teshima H."/>
            <person name="Detter J.C."/>
            <person name="Han C."/>
            <person name="Tapia R."/>
            <person name="Land M."/>
            <person name="Hauser L."/>
            <person name="Kyrpides N."/>
            <person name="Ivanova N."/>
            <person name="Pagani I."/>
            <person name="Pester M."/>
            <person name="Spring S."/>
            <person name="Ollivier B."/>
            <person name="Rattei T."/>
            <person name="Klenk H.-P."/>
            <person name="Wagner M."/>
            <person name="Loy A."/>
            <person name="Woyke T."/>
        </authorList>
    </citation>
    <scope>NUCLEOTIDE SEQUENCE [LARGE SCALE GENOMIC DNA]</scope>
    <source>
        <strain evidence="21">ATCC 19365 / DSM 765 / NCIMB 8382 / VKM B-1628</strain>
    </source>
</reference>
<dbReference type="CDD" id="cd05387">
    <property type="entry name" value="BY-kinase"/>
    <property type="match status" value="1"/>
</dbReference>
<accession>G7WJR1</accession>
<dbReference type="OrthoDB" id="9794577at2"/>
<dbReference type="PANTHER" id="PTHR32309:SF13">
    <property type="entry name" value="FERRIC ENTEROBACTIN TRANSPORT PROTEIN FEPE"/>
    <property type="match status" value="1"/>
</dbReference>
<feature type="domain" description="AAA" evidence="19">
    <location>
        <begin position="268"/>
        <end position="415"/>
    </location>
</feature>
<dbReference type="SUPFAM" id="SSF52540">
    <property type="entry name" value="P-loop containing nucleoside triphosphate hydrolases"/>
    <property type="match status" value="1"/>
</dbReference>
<keyword evidence="14 17" id="KW-0472">Membrane</keyword>
<keyword evidence="10" id="KW-0547">Nucleotide-binding</keyword>
<evidence type="ECO:0000313" key="21">
    <source>
        <dbReference type="Proteomes" id="UP000006346"/>
    </source>
</evidence>
<evidence type="ECO:0000256" key="17">
    <source>
        <dbReference type="SAM" id="Phobius"/>
    </source>
</evidence>
<dbReference type="PATRIC" id="fig|768706.3.peg.5201"/>
<dbReference type="Gene3D" id="3.40.50.300">
    <property type="entry name" value="P-loop containing nucleotide triphosphate hydrolases"/>
    <property type="match status" value="1"/>
</dbReference>
<evidence type="ECO:0000256" key="9">
    <source>
        <dbReference type="ARBA" id="ARBA00022692"/>
    </source>
</evidence>
<dbReference type="KEGG" id="dor:Desor_5107"/>
<evidence type="ECO:0000256" key="15">
    <source>
        <dbReference type="ARBA" id="ARBA00023137"/>
    </source>
</evidence>
<dbReference type="GO" id="GO:0004715">
    <property type="term" value="F:non-membrane spanning protein tyrosine kinase activity"/>
    <property type="evidence" value="ECO:0007669"/>
    <property type="project" value="UniProtKB-EC"/>
</dbReference>
<reference evidence="20 21" key="2">
    <citation type="journal article" date="2012" name="J. Bacteriol.">
        <title>Complete genome sequences of Desulfosporosinus orientis DSM765T, Desulfosporosinus youngiae DSM17734T, Desulfosporosinus meridiei DSM13257T, and Desulfosporosinus acidiphilus DSM22704T.</title>
        <authorList>
            <person name="Pester M."/>
            <person name="Brambilla E."/>
            <person name="Alazard D."/>
            <person name="Rattei T."/>
            <person name="Weinmaier T."/>
            <person name="Han J."/>
            <person name="Lucas S."/>
            <person name="Lapidus A."/>
            <person name="Cheng J.F."/>
            <person name="Goodwin L."/>
            <person name="Pitluck S."/>
            <person name="Peters L."/>
            <person name="Ovchinnikova G."/>
            <person name="Teshima H."/>
            <person name="Detter J.C."/>
            <person name="Han C.S."/>
            <person name="Tapia R."/>
            <person name="Land M.L."/>
            <person name="Hauser L."/>
            <person name="Kyrpides N.C."/>
            <person name="Ivanova N.N."/>
            <person name="Pagani I."/>
            <person name="Huntmann M."/>
            <person name="Wei C.L."/>
            <person name="Davenport K.W."/>
            <person name="Daligault H."/>
            <person name="Chain P.S."/>
            <person name="Chen A."/>
            <person name="Mavromatis K."/>
            <person name="Markowitz V."/>
            <person name="Szeto E."/>
            <person name="Mikhailova N."/>
            <person name="Pati A."/>
            <person name="Wagner M."/>
            <person name="Woyke T."/>
            <person name="Ollivier B."/>
            <person name="Klenk H.P."/>
            <person name="Spring S."/>
            <person name="Loy A."/>
        </authorList>
    </citation>
    <scope>NUCLEOTIDE SEQUENCE [LARGE SCALE GENOMIC DNA]</scope>
    <source>
        <strain evidence="21">ATCC 19365 / DSM 765 / NCIMB 8382 / VKM B-1628</strain>
    </source>
</reference>
<keyword evidence="15" id="KW-0829">Tyrosine-protein kinase</keyword>
<keyword evidence="11" id="KW-0418">Kinase</keyword>
<dbReference type="InterPro" id="IPR050445">
    <property type="entry name" value="Bact_polysacc_biosynth/exp"/>
</dbReference>
<evidence type="ECO:0000256" key="13">
    <source>
        <dbReference type="ARBA" id="ARBA00022989"/>
    </source>
</evidence>
<comment type="subcellular location">
    <subcellularLocation>
        <location evidence="1">Cell inner membrane</location>
        <topology evidence="1">Multi-pass membrane protein</topology>
    </subcellularLocation>
</comment>
<comment type="similarity">
    <text evidence="3">Belongs to the CpsD/CapB family.</text>
</comment>
<dbReference type="Proteomes" id="UP000006346">
    <property type="component" value="Chromosome"/>
</dbReference>
<dbReference type="GO" id="GO:0005886">
    <property type="term" value="C:plasma membrane"/>
    <property type="evidence" value="ECO:0007669"/>
    <property type="project" value="UniProtKB-SubCell"/>
</dbReference>
<evidence type="ECO:0000256" key="11">
    <source>
        <dbReference type="ARBA" id="ARBA00022777"/>
    </source>
</evidence>
<dbReference type="Pfam" id="PF13614">
    <property type="entry name" value="AAA_31"/>
    <property type="match status" value="1"/>
</dbReference>
<evidence type="ECO:0000256" key="6">
    <source>
        <dbReference type="ARBA" id="ARBA00022475"/>
    </source>
</evidence>
<evidence type="ECO:0000256" key="12">
    <source>
        <dbReference type="ARBA" id="ARBA00022840"/>
    </source>
</evidence>
<evidence type="ECO:0000256" key="1">
    <source>
        <dbReference type="ARBA" id="ARBA00004429"/>
    </source>
</evidence>
<dbReference type="InterPro" id="IPR005702">
    <property type="entry name" value="Wzc-like_C"/>
</dbReference>
<comment type="catalytic activity">
    <reaction evidence="16">
        <text>L-tyrosyl-[protein] + ATP = O-phospho-L-tyrosyl-[protein] + ADP + H(+)</text>
        <dbReference type="Rhea" id="RHEA:10596"/>
        <dbReference type="Rhea" id="RHEA-COMP:10136"/>
        <dbReference type="Rhea" id="RHEA-COMP:20101"/>
        <dbReference type="ChEBI" id="CHEBI:15378"/>
        <dbReference type="ChEBI" id="CHEBI:30616"/>
        <dbReference type="ChEBI" id="CHEBI:46858"/>
        <dbReference type="ChEBI" id="CHEBI:61978"/>
        <dbReference type="ChEBI" id="CHEBI:456216"/>
        <dbReference type="EC" id="2.7.10.2"/>
    </reaction>
</comment>
<evidence type="ECO:0000259" key="19">
    <source>
        <dbReference type="Pfam" id="PF13614"/>
    </source>
</evidence>
<dbReference type="RefSeq" id="WP_014187302.1">
    <property type="nucleotide sequence ID" value="NC_016584.1"/>
</dbReference>
<keyword evidence="21" id="KW-1185">Reference proteome</keyword>
<evidence type="ECO:0000256" key="10">
    <source>
        <dbReference type="ARBA" id="ARBA00022741"/>
    </source>
</evidence>
<dbReference type="GO" id="GO:0005524">
    <property type="term" value="F:ATP binding"/>
    <property type="evidence" value="ECO:0007669"/>
    <property type="project" value="UniProtKB-KW"/>
</dbReference>
<dbReference type="NCBIfam" id="TIGR01007">
    <property type="entry name" value="eps_fam"/>
    <property type="match status" value="1"/>
</dbReference>
<keyword evidence="12" id="KW-0067">ATP-binding</keyword>
<dbReference type="EC" id="2.7.10.2" evidence="5"/>
<dbReference type="PANTHER" id="PTHR32309">
    <property type="entry name" value="TYROSINE-PROTEIN KINASE"/>
    <property type="match status" value="1"/>
</dbReference>
<dbReference type="InterPro" id="IPR025669">
    <property type="entry name" value="AAA_dom"/>
</dbReference>
<evidence type="ECO:0000256" key="8">
    <source>
        <dbReference type="ARBA" id="ARBA00022679"/>
    </source>
</evidence>
<comment type="similarity">
    <text evidence="2">Belongs to the CpsC/CapA family.</text>
</comment>
<name>G7WJR1_DESOD</name>
<evidence type="ECO:0000256" key="2">
    <source>
        <dbReference type="ARBA" id="ARBA00006683"/>
    </source>
</evidence>
<keyword evidence="6" id="KW-1003">Cell membrane</keyword>
<keyword evidence="9 17" id="KW-0812">Transmembrane</keyword>
<dbReference type="AlphaFoldDB" id="G7WJR1"/>
<dbReference type="eggNOG" id="COG0489">
    <property type="taxonomic scope" value="Bacteria"/>
</dbReference>
<dbReference type="STRING" id="768706.Desor_5107"/>
<keyword evidence="7" id="KW-0997">Cell inner membrane</keyword>
<dbReference type="HOGENOM" id="CLU_009912_4_1_9"/>
<evidence type="ECO:0000256" key="5">
    <source>
        <dbReference type="ARBA" id="ARBA00011903"/>
    </source>
</evidence>
<dbReference type="EMBL" id="CP003108">
    <property type="protein sequence ID" value="AET70498.1"/>
    <property type="molecule type" value="Genomic_DNA"/>
</dbReference>
<dbReference type="eggNOG" id="COG3944">
    <property type="taxonomic scope" value="Bacteria"/>
</dbReference>
<keyword evidence="13 17" id="KW-1133">Transmembrane helix</keyword>
<evidence type="ECO:0000259" key="18">
    <source>
        <dbReference type="Pfam" id="PF02706"/>
    </source>
</evidence>
<evidence type="ECO:0000256" key="16">
    <source>
        <dbReference type="ARBA" id="ARBA00051245"/>
    </source>
</evidence>
<organism evidence="20 21">
    <name type="scientific">Desulfosporosinus orientis (strain ATCC 19365 / DSM 765 / NCIMB 8382 / VKM B-1628 / Singapore I)</name>
    <name type="common">Desulfotomaculum orientis</name>
    <dbReference type="NCBI Taxonomy" id="768706"/>
    <lineage>
        <taxon>Bacteria</taxon>
        <taxon>Bacillati</taxon>
        <taxon>Bacillota</taxon>
        <taxon>Clostridia</taxon>
        <taxon>Eubacteriales</taxon>
        <taxon>Desulfitobacteriaceae</taxon>
        <taxon>Desulfosporosinus</taxon>
    </lineage>
</organism>
<dbReference type="InterPro" id="IPR003856">
    <property type="entry name" value="LPS_length_determ_N"/>
</dbReference>
<evidence type="ECO:0000256" key="3">
    <source>
        <dbReference type="ARBA" id="ARBA00007316"/>
    </source>
</evidence>
<feature type="domain" description="Polysaccharide chain length determinant N-terminal" evidence="18">
    <location>
        <begin position="4"/>
        <end position="98"/>
    </location>
</feature>
<keyword evidence="8" id="KW-0808">Transferase</keyword>
<sequence>MEIELDLLFLWKIFKKRWAIVLILPIIIAFITGIIGYIATSKPMYQAITTLVMGNPNESFQKKDQADITAILASPEMAKIFEPVVKSRNVEQKVIDQLNLPLKVEEFNSKIEVNSIQDTDMIVINVIDENPQLAADIANTLAEKFAEVVIEIKKVDTVSVLDRAVTPDEPINVNIMKYVLGAFFITLLILLSLAVFIEMLDNKLRNAGDVQKVLDLPVIGMIPYDTDSLFNLNPLVSEAYRTLCTNVYFITKNVKKRIMVTSTGPREGKSVLAVNLAISLVQTGKRVLIIDANPRNRILHKLLKINEEVLFNAFEADSLEQGRVVQTRIQELDLFTVGQIPPNPEELLDSDNMKRTLADAEFAYDFVIIDSPPILAAMADVSILAQMVDSVIFVVGANEVHQDFALEAKEQLVRVGAKIIGVVLNKVDLKANDYKYYFNNGESSNERKTRLFNRSKIHNQPRQLSI</sequence>
<evidence type="ECO:0000256" key="4">
    <source>
        <dbReference type="ARBA" id="ARBA00008883"/>
    </source>
</evidence>
<evidence type="ECO:0000256" key="7">
    <source>
        <dbReference type="ARBA" id="ARBA00022519"/>
    </source>
</evidence>
<feature type="transmembrane region" description="Helical" evidence="17">
    <location>
        <begin position="18"/>
        <end position="39"/>
    </location>
</feature>